<accession>A0A1H9SEV1</accession>
<dbReference type="AlphaFoldDB" id="A0A1H9SEV1"/>
<protein>
    <submittedName>
        <fullName evidence="1">Uncharacterized protein</fullName>
    </submittedName>
</protein>
<evidence type="ECO:0000313" key="1">
    <source>
        <dbReference type="EMBL" id="SER83125.1"/>
    </source>
</evidence>
<dbReference type="RefSeq" id="WP_089987329.1">
    <property type="nucleotide sequence ID" value="NZ_FMVP01000028.1"/>
</dbReference>
<gene>
    <name evidence="1" type="ORF">SAMN02787113_04690</name>
</gene>
<dbReference type="Proteomes" id="UP000199410">
    <property type="component" value="Unassembled WGS sequence"/>
</dbReference>
<evidence type="ECO:0000313" key="2">
    <source>
        <dbReference type="Proteomes" id="UP000199410"/>
    </source>
</evidence>
<sequence length="97" mass="11330">MAEIKARVDPAIKKKIASMAKKKKMTQSAFINLHLERITTPNLFQEEKNRFEEMLRMHIEVFATFAKSNEELLKKITSIEGVLNREVQKVIEQEVNE</sequence>
<proteinExistence type="predicted"/>
<name>A0A1H9SEV1_9BACI</name>
<organism evidence="1 2">
    <name type="scientific">Lysinibacillus fusiformis</name>
    <dbReference type="NCBI Taxonomy" id="28031"/>
    <lineage>
        <taxon>Bacteria</taxon>
        <taxon>Bacillati</taxon>
        <taxon>Bacillota</taxon>
        <taxon>Bacilli</taxon>
        <taxon>Bacillales</taxon>
        <taxon>Bacillaceae</taxon>
        <taxon>Lysinibacillus</taxon>
    </lineage>
</organism>
<comment type="caution">
    <text evidence="1">The sequence shown here is derived from an EMBL/GenBank/DDBJ whole genome shotgun (WGS) entry which is preliminary data.</text>
</comment>
<reference evidence="1 2" key="1">
    <citation type="submission" date="2016-10" db="EMBL/GenBank/DDBJ databases">
        <authorList>
            <person name="Varghese N."/>
            <person name="Submissions S."/>
        </authorList>
    </citation>
    <scope>NUCLEOTIDE SEQUENCE [LARGE SCALE GENOMIC DNA]</scope>
    <source>
        <strain evidence="1 2">TC-13</strain>
    </source>
</reference>
<dbReference type="EMBL" id="FOEL01000028">
    <property type="protein sequence ID" value="SER83125.1"/>
    <property type="molecule type" value="Genomic_DNA"/>
</dbReference>